<dbReference type="PIRSF" id="PIRSF004525">
    <property type="entry name" value="Pilin_peptidase-dep_B_prd"/>
    <property type="match status" value="1"/>
</dbReference>
<dbReference type="InterPro" id="IPR016419">
    <property type="entry name" value="Prepilin_Pept-dep_B_prd"/>
</dbReference>
<protein>
    <submittedName>
        <fullName evidence="2">Prepilin-type N-terminal cleavage/methylation domain protein</fullName>
    </submittedName>
</protein>
<reference evidence="2 3" key="1">
    <citation type="journal article" date="2014" name="Appl. Environ. Microbiol.">
        <title>Gut symbionts from distinct hosts exhibit genotoxic activity via divergent colibactin biosynthetic pathways.</title>
        <authorList>
            <person name="Engel P."/>
            <person name="Vizcaino M.I."/>
            <person name="Crawford J.M."/>
        </authorList>
    </citation>
    <scope>NUCLEOTIDE SEQUENCE [LARGE SCALE GENOMIC DNA]</scope>
    <source>
        <strain evidence="2 3">PEB0191</strain>
    </source>
</reference>
<dbReference type="OrthoDB" id="7059546at2"/>
<keyword evidence="1" id="KW-0472">Membrane</keyword>
<dbReference type="Proteomes" id="UP000030901">
    <property type="component" value="Chromosome"/>
</dbReference>
<keyword evidence="1" id="KW-0812">Transmembrane</keyword>
<dbReference type="STRING" id="1267021.FPB0191_01560"/>
<dbReference type="AlphaFoldDB" id="A0A0A7S802"/>
<evidence type="ECO:0000313" key="2">
    <source>
        <dbReference type="EMBL" id="AJA45376.1"/>
    </source>
</evidence>
<gene>
    <name evidence="2" type="ORF">FPB0191_01560</name>
</gene>
<dbReference type="EMBL" id="CP009056">
    <property type="protein sequence ID" value="AJA45376.1"/>
    <property type="molecule type" value="Genomic_DNA"/>
</dbReference>
<accession>A0A0A7S802</accession>
<dbReference type="HOGENOM" id="CLU_090952_1_0_6"/>
<evidence type="ECO:0000313" key="3">
    <source>
        <dbReference type="Proteomes" id="UP000030901"/>
    </source>
</evidence>
<name>A0A0A7S802_FRIPE</name>
<proteinExistence type="predicted"/>
<feature type="transmembrane region" description="Helical" evidence="1">
    <location>
        <begin position="6"/>
        <end position="29"/>
    </location>
</feature>
<keyword evidence="1" id="KW-1133">Transmembrane helix</keyword>
<dbReference type="KEGG" id="fpp:FPB0191_01560"/>
<dbReference type="InterPro" id="IPR012902">
    <property type="entry name" value="N_methyl_site"/>
</dbReference>
<dbReference type="NCBIfam" id="TIGR02532">
    <property type="entry name" value="IV_pilin_GFxxxE"/>
    <property type="match status" value="1"/>
</dbReference>
<sequence>MLKAGFSLIEMLLAIILTSILMIVIMAFYPKMQMDSLIFYQQYRLEESVNQVLSGLIKDIKRAGFIANQLTNLTKSPIVISNDKQCIMIRYDLYRRGEWREDKYNKSDSDIFVYRYYQKNIVYRLGIPNCKGRDWERLFDSNEIEVTRFKILLYSHFVAIDLSVRLKSNNFITYSTTHYVKTENI</sequence>
<dbReference type="PROSITE" id="PS00409">
    <property type="entry name" value="PROKAR_NTER_METHYL"/>
    <property type="match status" value="1"/>
</dbReference>
<dbReference type="RefSeq" id="WP_039105128.1">
    <property type="nucleotide sequence ID" value="NZ_CP009056.1"/>
</dbReference>
<organism evidence="2 3">
    <name type="scientific">Frischella perrara</name>
    <dbReference type="NCBI Taxonomy" id="1267021"/>
    <lineage>
        <taxon>Bacteria</taxon>
        <taxon>Pseudomonadati</taxon>
        <taxon>Pseudomonadota</taxon>
        <taxon>Gammaproteobacteria</taxon>
        <taxon>Orbales</taxon>
        <taxon>Orbaceae</taxon>
        <taxon>Frischella</taxon>
    </lineage>
</organism>
<keyword evidence="3" id="KW-1185">Reference proteome</keyword>
<evidence type="ECO:0000256" key="1">
    <source>
        <dbReference type="SAM" id="Phobius"/>
    </source>
</evidence>
<dbReference type="NCBIfam" id="NF007848">
    <property type="entry name" value="PRK10557.1"/>
    <property type="match status" value="1"/>
</dbReference>